<dbReference type="GO" id="GO:0016757">
    <property type="term" value="F:glycosyltransferase activity"/>
    <property type="evidence" value="ECO:0007669"/>
    <property type="project" value="UniProtKB-KW"/>
</dbReference>
<dbReference type="Proteomes" id="UP001430584">
    <property type="component" value="Unassembled WGS sequence"/>
</dbReference>
<keyword evidence="1" id="KW-0812">Transmembrane</keyword>
<protein>
    <submittedName>
        <fullName evidence="2">N-acetylglucosaminyldiphosphodolichol N-acetylglucosaminyltransferase catalytic subunit alg13</fullName>
    </submittedName>
</protein>
<dbReference type="RefSeq" id="XP_066632334.1">
    <property type="nucleotide sequence ID" value="XM_066776492.1"/>
</dbReference>
<keyword evidence="2" id="KW-0808">Transferase</keyword>
<dbReference type="GeneID" id="92009126"/>
<evidence type="ECO:0000313" key="3">
    <source>
        <dbReference type="Proteomes" id="UP001430584"/>
    </source>
</evidence>
<feature type="transmembrane region" description="Helical" evidence="1">
    <location>
        <begin position="306"/>
        <end position="331"/>
    </location>
</feature>
<dbReference type="Pfam" id="PF20246">
    <property type="entry name" value="DUF6601"/>
    <property type="match status" value="1"/>
</dbReference>
<evidence type="ECO:0000313" key="2">
    <source>
        <dbReference type="EMBL" id="KAL0259305.1"/>
    </source>
</evidence>
<sequence length="356" mass="40429">MPDPRSTSSIRPGFFPPFTVKVLPDPAPDLPFDNDSLLLPATWRNAQDDIETPAAGCPEFLTKDLCVARLNAIHGSMWVVGRPMPPRPLTAQLVHRREIVITEDINLHLVWTKGCMFLKPLPRYLLVPSFWRRHLCPLPTEHPVTVCPATTTHKNNAATVAELASCAAGFLFTWTALIAHESDWRIARDKGLIPGDLSWYGWKALTADFLDRHRPRQIYEAINVRFHYGELRLGRLNKIYRLRKLHVRGYLFGYTLKSDFFEDNFTRLASVLGYIVIVLTAMQVGLGTDRLGRSQLFQDASYGFTVFSIIAPLIAVALVLAVFVYLVLWNIKETRKYARKRFKTMGIEASTDYSNA</sequence>
<dbReference type="PANTHER" id="PTHR34414">
    <property type="entry name" value="HET DOMAIN-CONTAINING PROTEIN-RELATED"/>
    <property type="match status" value="1"/>
</dbReference>
<dbReference type="InterPro" id="IPR046536">
    <property type="entry name" value="DUF6601"/>
</dbReference>
<gene>
    <name evidence="2" type="primary">ALG13_2</name>
    <name evidence="2" type="ORF">SLS55_005041</name>
</gene>
<keyword evidence="1" id="KW-1133">Transmembrane helix</keyword>
<dbReference type="PANTHER" id="PTHR34414:SF1">
    <property type="entry name" value="SUBTILISIN-LIKE SERINE PROTEASE"/>
    <property type="match status" value="1"/>
</dbReference>
<feature type="transmembrane region" description="Helical" evidence="1">
    <location>
        <begin position="265"/>
        <end position="286"/>
    </location>
</feature>
<organism evidence="2 3">
    <name type="scientific">Diplodia seriata</name>
    <dbReference type="NCBI Taxonomy" id="420778"/>
    <lineage>
        <taxon>Eukaryota</taxon>
        <taxon>Fungi</taxon>
        <taxon>Dikarya</taxon>
        <taxon>Ascomycota</taxon>
        <taxon>Pezizomycotina</taxon>
        <taxon>Dothideomycetes</taxon>
        <taxon>Dothideomycetes incertae sedis</taxon>
        <taxon>Botryosphaeriales</taxon>
        <taxon>Botryosphaeriaceae</taxon>
        <taxon>Diplodia</taxon>
    </lineage>
</organism>
<proteinExistence type="predicted"/>
<dbReference type="EMBL" id="JAJVCZ030000005">
    <property type="protein sequence ID" value="KAL0259305.1"/>
    <property type="molecule type" value="Genomic_DNA"/>
</dbReference>
<name>A0ABR3CGH3_9PEZI</name>
<accession>A0ABR3CGH3</accession>
<keyword evidence="3" id="KW-1185">Reference proteome</keyword>
<keyword evidence="2" id="KW-0328">Glycosyltransferase</keyword>
<reference evidence="2 3" key="1">
    <citation type="submission" date="2024-02" db="EMBL/GenBank/DDBJ databases">
        <title>De novo assembly and annotation of 12 fungi associated with fruit tree decline syndrome in Ontario, Canada.</title>
        <authorList>
            <person name="Sulman M."/>
            <person name="Ellouze W."/>
            <person name="Ilyukhin E."/>
        </authorList>
    </citation>
    <scope>NUCLEOTIDE SEQUENCE [LARGE SCALE GENOMIC DNA]</scope>
    <source>
        <strain evidence="2 3">FDS-637</strain>
    </source>
</reference>
<evidence type="ECO:0000256" key="1">
    <source>
        <dbReference type="SAM" id="Phobius"/>
    </source>
</evidence>
<comment type="caution">
    <text evidence="2">The sequence shown here is derived from an EMBL/GenBank/DDBJ whole genome shotgun (WGS) entry which is preliminary data.</text>
</comment>
<keyword evidence="1" id="KW-0472">Membrane</keyword>